<keyword evidence="1" id="KW-0732">Signal</keyword>
<evidence type="ECO:0000256" key="1">
    <source>
        <dbReference type="SAM" id="SignalP"/>
    </source>
</evidence>
<dbReference type="EMBL" id="GBRH01210475">
    <property type="protein sequence ID" value="JAD87420.1"/>
    <property type="molecule type" value="Transcribed_RNA"/>
</dbReference>
<dbReference type="AlphaFoldDB" id="A0A0A9DP29"/>
<sequence>MTSLIILILHIYRSVNTFYRDNENALKHIRKTHIGTFFLFSGVNRILRHSIA</sequence>
<reference evidence="2" key="2">
    <citation type="journal article" date="2015" name="Data Brief">
        <title>Shoot transcriptome of the giant reed, Arundo donax.</title>
        <authorList>
            <person name="Barrero R.A."/>
            <person name="Guerrero F.D."/>
            <person name="Moolhuijzen P."/>
            <person name="Goolsby J.A."/>
            <person name="Tidwell J."/>
            <person name="Bellgard S.E."/>
            <person name="Bellgard M.I."/>
        </authorList>
    </citation>
    <scope>NUCLEOTIDE SEQUENCE</scope>
    <source>
        <tissue evidence="2">Shoot tissue taken approximately 20 cm above the soil surface</tissue>
    </source>
</reference>
<proteinExistence type="predicted"/>
<evidence type="ECO:0000313" key="2">
    <source>
        <dbReference type="EMBL" id="JAD87420.1"/>
    </source>
</evidence>
<reference evidence="2" key="1">
    <citation type="submission" date="2014-09" db="EMBL/GenBank/DDBJ databases">
        <authorList>
            <person name="Magalhaes I.L.F."/>
            <person name="Oliveira U."/>
            <person name="Santos F.R."/>
            <person name="Vidigal T.H.D.A."/>
            <person name="Brescovit A.D."/>
            <person name="Santos A.J."/>
        </authorList>
    </citation>
    <scope>NUCLEOTIDE SEQUENCE</scope>
    <source>
        <tissue evidence="2">Shoot tissue taken approximately 20 cm above the soil surface</tissue>
    </source>
</reference>
<organism evidence="2">
    <name type="scientific">Arundo donax</name>
    <name type="common">Giant reed</name>
    <name type="synonym">Donax arundinaceus</name>
    <dbReference type="NCBI Taxonomy" id="35708"/>
    <lineage>
        <taxon>Eukaryota</taxon>
        <taxon>Viridiplantae</taxon>
        <taxon>Streptophyta</taxon>
        <taxon>Embryophyta</taxon>
        <taxon>Tracheophyta</taxon>
        <taxon>Spermatophyta</taxon>
        <taxon>Magnoliopsida</taxon>
        <taxon>Liliopsida</taxon>
        <taxon>Poales</taxon>
        <taxon>Poaceae</taxon>
        <taxon>PACMAD clade</taxon>
        <taxon>Arundinoideae</taxon>
        <taxon>Arundineae</taxon>
        <taxon>Arundo</taxon>
    </lineage>
</organism>
<accession>A0A0A9DP29</accession>
<name>A0A0A9DP29_ARUDO</name>
<feature type="signal peptide" evidence="1">
    <location>
        <begin position="1"/>
        <end position="17"/>
    </location>
</feature>
<protein>
    <submittedName>
        <fullName evidence="2">Uncharacterized protein</fullName>
    </submittedName>
</protein>
<feature type="chain" id="PRO_5002061480" evidence="1">
    <location>
        <begin position="18"/>
        <end position="52"/>
    </location>
</feature>